<accession>A0A9P8TM00</accession>
<gene>
    <name evidence="2" type="ORF">WICPIJ_005389</name>
</gene>
<feature type="compositionally biased region" description="Polar residues" evidence="1">
    <location>
        <begin position="356"/>
        <end position="367"/>
    </location>
</feature>
<feature type="compositionally biased region" description="Polar residues" evidence="1">
    <location>
        <begin position="334"/>
        <end position="347"/>
    </location>
</feature>
<protein>
    <submittedName>
        <fullName evidence="2">Uncharacterized protein</fullName>
    </submittedName>
</protein>
<reference evidence="2" key="1">
    <citation type="journal article" date="2021" name="Open Biol.">
        <title>Shared evolutionary footprints suggest mitochondrial oxidative damage underlies multiple complex I losses in fungi.</title>
        <authorList>
            <person name="Schikora-Tamarit M.A."/>
            <person name="Marcet-Houben M."/>
            <person name="Nosek J."/>
            <person name="Gabaldon T."/>
        </authorList>
    </citation>
    <scope>NUCLEOTIDE SEQUENCE</scope>
    <source>
        <strain evidence="2">CBS2887</strain>
    </source>
</reference>
<dbReference type="Pfam" id="PF04001">
    <property type="entry name" value="Vhr1"/>
    <property type="match status" value="1"/>
</dbReference>
<feature type="compositionally biased region" description="Low complexity" evidence="1">
    <location>
        <begin position="43"/>
        <end position="56"/>
    </location>
</feature>
<sequence length="664" mass="74573">MFSRQLGFPYIRSITISYNWLVQQSTCLSSTMDSFTKPDSLFGSRRGSGSSSTDSSVNQPPKTHSQPFYFPSFPSTNSITDEHNNGLHQVPSFIHNSHSQTFQSNILVPLPRLQQSNAPDYNSAQGSSTTVSPLLQSATPSLDSLKSSSTTSSATANTQNTAPPNRAESSTPSGSSTASGKGITSLIRIQLNFTDPLKWKKFTNRRLELIDKFNLSSRKASEQDDLILKIADILRTEFNYKEDTLYDFDKLVRAAVQSVRRNRKRLAKTEFNYKEDTLYDFDKLVRAAVQSVRRNRKRLAKLSEIRQDERQQQQQQQQTIPISSAASLDHENNATDSLPSGLNTPTTKHPKFISYDFNTNTNTDPTYNETRTSTSSNSNASSTFNTNVTNSPSSSLPSMSSQPMKLPPITPEPFNFSESNKKKLLNYITNSSTFFNLIDSPTSVNENMILTLGQNSINATVSFTLEKLFSTVHQSSLSYLYTKLTSIESLSHFFKSLEINNSSSQSVHLLSENQSMNLLFKIVGCLIKDYGFDTICYTLGELFHELILLEYPLYIATSKSTTIPQQQQQVSSIMPLLPLNPKEADEEIQKVITIKYRTQSIQMKFKPLSSTPPTYLELLENCKVLFNVSDKSLRLRFVDENIGDLAGVFKDLNKMNLVIEVYDI</sequence>
<dbReference type="OrthoDB" id="4089008at2759"/>
<dbReference type="InterPro" id="IPR007147">
    <property type="entry name" value="TF_Vhr"/>
</dbReference>
<reference evidence="2" key="2">
    <citation type="submission" date="2021-01" db="EMBL/GenBank/DDBJ databases">
        <authorList>
            <person name="Schikora-Tamarit M.A."/>
        </authorList>
    </citation>
    <scope>NUCLEOTIDE SEQUENCE</scope>
    <source>
        <strain evidence="2">CBS2887</strain>
    </source>
</reference>
<comment type="caution">
    <text evidence="2">The sequence shown here is derived from an EMBL/GenBank/DDBJ whole genome shotgun (WGS) entry which is preliminary data.</text>
</comment>
<keyword evidence="3" id="KW-1185">Reference proteome</keyword>
<dbReference type="EMBL" id="JAEUBG010003027">
    <property type="protein sequence ID" value="KAH3683644.1"/>
    <property type="molecule type" value="Genomic_DNA"/>
</dbReference>
<dbReference type="AlphaFoldDB" id="A0A9P8TM00"/>
<evidence type="ECO:0000313" key="2">
    <source>
        <dbReference type="EMBL" id="KAH3683644.1"/>
    </source>
</evidence>
<feature type="region of interest" description="Disordered" evidence="1">
    <location>
        <begin position="330"/>
        <end position="404"/>
    </location>
</feature>
<feature type="compositionally biased region" description="Polar residues" evidence="1">
    <location>
        <begin position="117"/>
        <end position="136"/>
    </location>
</feature>
<evidence type="ECO:0000256" key="1">
    <source>
        <dbReference type="SAM" id="MobiDB-lite"/>
    </source>
</evidence>
<feature type="compositionally biased region" description="Polar residues" evidence="1">
    <location>
        <begin position="57"/>
        <end position="66"/>
    </location>
</feature>
<organism evidence="2 3">
    <name type="scientific">Wickerhamomyces pijperi</name>
    <name type="common">Yeast</name>
    <name type="synonym">Pichia pijperi</name>
    <dbReference type="NCBI Taxonomy" id="599730"/>
    <lineage>
        <taxon>Eukaryota</taxon>
        <taxon>Fungi</taxon>
        <taxon>Dikarya</taxon>
        <taxon>Ascomycota</taxon>
        <taxon>Saccharomycotina</taxon>
        <taxon>Saccharomycetes</taxon>
        <taxon>Phaffomycetales</taxon>
        <taxon>Wickerhamomycetaceae</taxon>
        <taxon>Wickerhamomyces</taxon>
    </lineage>
</organism>
<evidence type="ECO:0000313" key="3">
    <source>
        <dbReference type="Proteomes" id="UP000774326"/>
    </source>
</evidence>
<feature type="region of interest" description="Disordered" evidence="1">
    <location>
        <begin position="117"/>
        <end position="180"/>
    </location>
</feature>
<feature type="compositionally biased region" description="Low complexity" evidence="1">
    <location>
        <begin position="368"/>
        <end position="401"/>
    </location>
</feature>
<proteinExistence type="predicted"/>
<feature type="compositionally biased region" description="Low complexity" evidence="1">
    <location>
        <begin position="137"/>
        <end position="180"/>
    </location>
</feature>
<dbReference type="Proteomes" id="UP000774326">
    <property type="component" value="Unassembled WGS sequence"/>
</dbReference>
<feature type="region of interest" description="Disordered" evidence="1">
    <location>
        <begin position="39"/>
        <end position="92"/>
    </location>
</feature>
<name>A0A9P8TM00_WICPI</name>